<dbReference type="PANTHER" id="PTHR43357">
    <property type="entry name" value="INNER MEMBRANE ABC TRANSPORTER PERMEASE PROTEIN YDCV"/>
    <property type="match status" value="1"/>
</dbReference>
<dbReference type="InterPro" id="IPR000515">
    <property type="entry name" value="MetI-like"/>
</dbReference>
<organism evidence="11 12">
    <name type="scientific">Nocardioides scoriae</name>
    <dbReference type="NCBI Taxonomy" id="642780"/>
    <lineage>
        <taxon>Bacteria</taxon>
        <taxon>Bacillati</taxon>
        <taxon>Actinomycetota</taxon>
        <taxon>Actinomycetes</taxon>
        <taxon>Propionibacteriales</taxon>
        <taxon>Nocardioidaceae</taxon>
        <taxon>Nocardioides</taxon>
    </lineage>
</organism>
<dbReference type="PANTHER" id="PTHR43357:SF4">
    <property type="entry name" value="INNER MEMBRANE ABC TRANSPORTER PERMEASE PROTEIN YDCV"/>
    <property type="match status" value="1"/>
</dbReference>
<gene>
    <name evidence="11" type="ORF">SAMN04488570_1406</name>
</gene>
<evidence type="ECO:0000256" key="6">
    <source>
        <dbReference type="ARBA" id="ARBA00022989"/>
    </source>
</evidence>
<comment type="similarity">
    <text evidence="8">Belongs to the binding-protein-dependent transport system permease family.</text>
</comment>
<evidence type="ECO:0000256" key="3">
    <source>
        <dbReference type="ARBA" id="ARBA00022475"/>
    </source>
</evidence>
<evidence type="ECO:0000256" key="9">
    <source>
        <dbReference type="SAM" id="MobiDB-lite"/>
    </source>
</evidence>
<feature type="transmembrane region" description="Helical" evidence="8">
    <location>
        <begin position="16"/>
        <end position="34"/>
    </location>
</feature>
<evidence type="ECO:0000259" key="10">
    <source>
        <dbReference type="PROSITE" id="PS50928"/>
    </source>
</evidence>
<feature type="transmembrane region" description="Helical" evidence="8">
    <location>
        <begin position="230"/>
        <end position="254"/>
    </location>
</feature>
<protein>
    <submittedName>
        <fullName evidence="11">Putative spermidine/putrescine transport system permease protein</fullName>
    </submittedName>
</protein>
<evidence type="ECO:0000256" key="2">
    <source>
        <dbReference type="ARBA" id="ARBA00022448"/>
    </source>
</evidence>
<dbReference type="GO" id="GO:0005886">
    <property type="term" value="C:plasma membrane"/>
    <property type="evidence" value="ECO:0007669"/>
    <property type="project" value="UniProtKB-SubCell"/>
</dbReference>
<name>A0A1H1QFU3_9ACTN</name>
<comment type="subcellular location">
    <subcellularLocation>
        <location evidence="1">Cell inner membrane</location>
        <topology evidence="1">Multi-pass membrane protein</topology>
    </subcellularLocation>
    <subcellularLocation>
        <location evidence="8">Cell membrane</location>
        <topology evidence="8">Multi-pass membrane protein</topology>
    </subcellularLocation>
</comment>
<keyword evidence="3" id="KW-1003">Cell membrane</keyword>
<reference evidence="12" key="1">
    <citation type="submission" date="2016-10" db="EMBL/GenBank/DDBJ databases">
        <authorList>
            <person name="Varghese N."/>
            <person name="Submissions S."/>
        </authorList>
    </citation>
    <scope>NUCLEOTIDE SEQUENCE [LARGE SCALE GENOMIC DNA]</scope>
    <source>
        <strain evidence="12">DSM 22127</strain>
    </source>
</reference>
<dbReference type="RefSeq" id="WP_231917090.1">
    <property type="nucleotide sequence ID" value="NZ_LT629757.1"/>
</dbReference>
<dbReference type="STRING" id="642780.SAMN04488570_1406"/>
<proteinExistence type="inferred from homology"/>
<feature type="domain" description="ABC transmembrane type-1" evidence="10">
    <location>
        <begin position="64"/>
        <end position="252"/>
    </location>
</feature>
<feature type="transmembrane region" description="Helical" evidence="8">
    <location>
        <begin position="125"/>
        <end position="146"/>
    </location>
</feature>
<sequence length="288" mass="30351">MSAVGAGSTGGRVGRGVLLVLFCLFFFFPLYAMADFSTREPGGDGRTLDAWRNLIADQTLFSSIVVSLSLAALTVGLMLLVLVPTMIWTRLRAPWARGTIEFLCLLPLTIPALVIVVGLRDVYLWVTYFFGESALTLTFVYAVLVLPYSYRAIDAALSAIPLTTLAEAARSLGAGWTTVIARVVVPNIWSGILSAAFVSVAIVIGEYTIASLSGYTNLQVTIVQIGKTDGATSVAASLAVLLLGFVLLSLLALLTRSRRRSGHETAAAVTAAVASPAPTTPTTTGAHP</sequence>
<keyword evidence="7 8" id="KW-0472">Membrane</keyword>
<dbReference type="Gene3D" id="1.10.3720.10">
    <property type="entry name" value="MetI-like"/>
    <property type="match status" value="1"/>
</dbReference>
<dbReference type="SUPFAM" id="SSF161098">
    <property type="entry name" value="MetI-like"/>
    <property type="match status" value="1"/>
</dbReference>
<evidence type="ECO:0000313" key="11">
    <source>
        <dbReference type="EMBL" id="SDS22431.1"/>
    </source>
</evidence>
<dbReference type="CDD" id="cd06261">
    <property type="entry name" value="TM_PBP2"/>
    <property type="match status" value="1"/>
</dbReference>
<keyword evidence="12" id="KW-1185">Reference proteome</keyword>
<feature type="transmembrane region" description="Helical" evidence="8">
    <location>
        <begin position="60"/>
        <end position="88"/>
    </location>
</feature>
<keyword evidence="6 8" id="KW-1133">Transmembrane helix</keyword>
<dbReference type="AlphaFoldDB" id="A0A1H1QFU3"/>
<accession>A0A1H1QFU3</accession>
<evidence type="ECO:0000256" key="4">
    <source>
        <dbReference type="ARBA" id="ARBA00022519"/>
    </source>
</evidence>
<keyword evidence="4" id="KW-0997">Cell inner membrane</keyword>
<keyword evidence="2 8" id="KW-0813">Transport</keyword>
<dbReference type="Pfam" id="PF00528">
    <property type="entry name" value="BPD_transp_1"/>
    <property type="match status" value="1"/>
</dbReference>
<dbReference type="InterPro" id="IPR035906">
    <property type="entry name" value="MetI-like_sf"/>
</dbReference>
<dbReference type="GO" id="GO:0055085">
    <property type="term" value="P:transmembrane transport"/>
    <property type="evidence" value="ECO:0007669"/>
    <property type="project" value="InterPro"/>
</dbReference>
<evidence type="ECO:0000313" key="12">
    <source>
        <dbReference type="Proteomes" id="UP000198859"/>
    </source>
</evidence>
<dbReference type="Proteomes" id="UP000198859">
    <property type="component" value="Chromosome I"/>
</dbReference>
<feature type="region of interest" description="Disordered" evidence="9">
    <location>
        <begin position="269"/>
        <end position="288"/>
    </location>
</feature>
<dbReference type="PROSITE" id="PS50928">
    <property type="entry name" value="ABC_TM1"/>
    <property type="match status" value="1"/>
</dbReference>
<feature type="transmembrane region" description="Helical" evidence="8">
    <location>
        <begin position="188"/>
        <end position="210"/>
    </location>
</feature>
<evidence type="ECO:0000256" key="5">
    <source>
        <dbReference type="ARBA" id="ARBA00022692"/>
    </source>
</evidence>
<evidence type="ECO:0000256" key="7">
    <source>
        <dbReference type="ARBA" id="ARBA00023136"/>
    </source>
</evidence>
<feature type="transmembrane region" description="Helical" evidence="8">
    <location>
        <begin position="100"/>
        <end position="119"/>
    </location>
</feature>
<dbReference type="EMBL" id="LT629757">
    <property type="protein sequence ID" value="SDS22431.1"/>
    <property type="molecule type" value="Genomic_DNA"/>
</dbReference>
<evidence type="ECO:0000256" key="8">
    <source>
        <dbReference type="RuleBase" id="RU363032"/>
    </source>
</evidence>
<keyword evidence="5 8" id="KW-0812">Transmembrane</keyword>
<evidence type="ECO:0000256" key="1">
    <source>
        <dbReference type="ARBA" id="ARBA00004429"/>
    </source>
</evidence>